<dbReference type="Proteomes" id="UP000252582">
    <property type="component" value="Unassembled WGS sequence"/>
</dbReference>
<name>A0A6I7HMW4_9HYPH</name>
<proteinExistence type="predicted"/>
<dbReference type="SUPFAM" id="SSF117916">
    <property type="entry name" value="Fe-S cluster assembly (FSCA) domain-like"/>
    <property type="match status" value="1"/>
</dbReference>
<dbReference type="EMBL" id="QPIX01000006">
    <property type="protein sequence ID" value="RCW24052.1"/>
    <property type="molecule type" value="Genomic_DNA"/>
</dbReference>
<feature type="region of interest" description="Disordered" evidence="1">
    <location>
        <begin position="14"/>
        <end position="49"/>
    </location>
</feature>
<dbReference type="GO" id="GO:0051536">
    <property type="term" value="F:iron-sulfur cluster binding"/>
    <property type="evidence" value="ECO:0007669"/>
    <property type="project" value="InterPro"/>
</dbReference>
<dbReference type="InterPro" id="IPR034904">
    <property type="entry name" value="FSCA_dom_sf"/>
</dbReference>
<dbReference type="RefSeq" id="WP_245415600.1">
    <property type="nucleotide sequence ID" value="NZ_QPIX01000006.1"/>
</dbReference>
<reference evidence="3 4" key="1">
    <citation type="submission" date="2018-07" db="EMBL/GenBank/DDBJ databases">
        <title>Genomic Encyclopedia of Type Strains, Phase IV (KMG-IV): sequencing the most valuable type-strain genomes for metagenomic binning, comparative biology and taxonomic classification.</title>
        <authorList>
            <person name="Goeker M."/>
        </authorList>
    </citation>
    <scope>NUCLEOTIDE SEQUENCE [LARGE SCALE GENOMIC DNA]</scope>
    <source>
        <strain evidence="3 4">DSM 25528</strain>
    </source>
</reference>
<dbReference type="InterPro" id="IPR001075">
    <property type="entry name" value="NIF_FeS_clus_asmbl_NifU_C"/>
</dbReference>
<keyword evidence="4" id="KW-1185">Reference proteome</keyword>
<evidence type="ECO:0000313" key="3">
    <source>
        <dbReference type="EMBL" id="RCW24052.1"/>
    </source>
</evidence>
<dbReference type="GO" id="GO:0016226">
    <property type="term" value="P:iron-sulfur cluster assembly"/>
    <property type="evidence" value="ECO:0007669"/>
    <property type="project" value="InterPro"/>
</dbReference>
<protein>
    <submittedName>
        <fullName evidence="3">Fe-S cluster biogenesis protein NfuA</fullName>
    </submittedName>
</protein>
<dbReference type="Pfam" id="PF01106">
    <property type="entry name" value="NifU"/>
    <property type="match status" value="1"/>
</dbReference>
<accession>A0A6I7HMW4</accession>
<feature type="domain" description="NIF system FeS cluster assembly NifU C-terminal" evidence="2">
    <location>
        <begin position="63"/>
        <end position="126"/>
    </location>
</feature>
<organism evidence="3 4">
    <name type="scientific">Ciceribacter lividus</name>
    <dbReference type="NCBI Taxonomy" id="1197950"/>
    <lineage>
        <taxon>Bacteria</taxon>
        <taxon>Pseudomonadati</taxon>
        <taxon>Pseudomonadota</taxon>
        <taxon>Alphaproteobacteria</taxon>
        <taxon>Hyphomicrobiales</taxon>
        <taxon>Rhizobiaceae</taxon>
        <taxon>Ciceribacter</taxon>
    </lineage>
</organism>
<evidence type="ECO:0000259" key="2">
    <source>
        <dbReference type="Pfam" id="PF01106"/>
    </source>
</evidence>
<comment type="caution">
    <text evidence="3">The sequence shown here is derived from an EMBL/GenBank/DDBJ whole genome shotgun (WGS) entry which is preliminary data.</text>
</comment>
<dbReference type="Gene3D" id="3.30.300.130">
    <property type="entry name" value="Fe-S cluster assembly (FSCA)"/>
    <property type="match status" value="1"/>
</dbReference>
<dbReference type="GO" id="GO:0005506">
    <property type="term" value="F:iron ion binding"/>
    <property type="evidence" value="ECO:0007669"/>
    <property type="project" value="InterPro"/>
</dbReference>
<dbReference type="AlphaFoldDB" id="A0A6I7HMW4"/>
<evidence type="ECO:0000256" key="1">
    <source>
        <dbReference type="SAM" id="MobiDB-lite"/>
    </source>
</evidence>
<sequence length="130" mass="13732">MPEQSRATRITLFDGLGGRSSPAAPRPLPAIVTTTPEPQPAAHGVPDGPDLRAALIARRRPLIEAALETIRPNLRRDGGDCQLVKIEGDAVFVRLTGACVGCQLASVTVAGVRQRLVEAVGMPLRVIPVE</sequence>
<gene>
    <name evidence="3" type="ORF">DFR48_106174</name>
</gene>
<evidence type="ECO:0000313" key="4">
    <source>
        <dbReference type="Proteomes" id="UP000252582"/>
    </source>
</evidence>